<dbReference type="AlphaFoldDB" id="A0A512RR99"/>
<sequence>MKVFLTSYLLLCALTLQAQQYRLQPLATAPVSSIRGLSAVSDSVIWISGTEGKVGRSTDGGRHWEWYTVAGCDSCDFRDIEAFSADVAVIMGIAEPARIYRTTDGGQNWKQVYYNDTKGIFLDGMDFRDHQKGVIIGDPIDGIFTVLRTSDGGETWSALEGPAAKEGEASFAASGTTIRMTDATSFFICSGGGVSRLFRYNGASWSDFTIPAAQGAPSKGIFSMAFLNSRQGVAVGGDYIDMKNTEGNCVLTRDGGRSWKRPVVAPRGYRSAVEYLDGRRLVATGPTGTDISEDGGEHWVPVSDEGFHVARKAKKGTKIFLAGSKGRIAVLVVDE</sequence>
<dbReference type="Pfam" id="PF14870">
    <property type="entry name" value="PSII_BNR"/>
    <property type="match status" value="1"/>
</dbReference>
<proteinExistence type="predicted"/>
<keyword evidence="6" id="KW-1185">Reference proteome</keyword>
<dbReference type="OrthoDB" id="9813892at2"/>
<dbReference type="GO" id="GO:0009523">
    <property type="term" value="C:photosystem II"/>
    <property type="evidence" value="ECO:0007669"/>
    <property type="project" value="UniProtKB-KW"/>
</dbReference>
<dbReference type="EMBL" id="BKAU01000005">
    <property type="protein sequence ID" value="GEP98212.1"/>
    <property type="molecule type" value="Genomic_DNA"/>
</dbReference>
<feature type="domain" description="Photosynthesis system II assembly factor Ycf48/Hcf136-like" evidence="4">
    <location>
        <begin position="41"/>
        <end position="114"/>
    </location>
</feature>
<evidence type="ECO:0000313" key="6">
    <source>
        <dbReference type="Proteomes" id="UP000321436"/>
    </source>
</evidence>
<evidence type="ECO:0000256" key="3">
    <source>
        <dbReference type="SAM" id="SignalP"/>
    </source>
</evidence>
<keyword evidence="3" id="KW-0732">Signal</keyword>
<comment type="caution">
    <text evidence="5">The sequence shown here is derived from an EMBL/GenBank/DDBJ whole genome shotgun (WGS) entry which is preliminary data.</text>
</comment>
<evidence type="ECO:0000259" key="4">
    <source>
        <dbReference type="Pfam" id="PF14870"/>
    </source>
</evidence>
<reference evidence="5 6" key="1">
    <citation type="submission" date="2019-07" db="EMBL/GenBank/DDBJ databases">
        <title>Whole genome shotgun sequence of Chitinophaga cymbidii NBRC 109752.</title>
        <authorList>
            <person name="Hosoyama A."/>
            <person name="Uohara A."/>
            <person name="Ohji S."/>
            <person name="Ichikawa N."/>
        </authorList>
    </citation>
    <scope>NUCLEOTIDE SEQUENCE [LARGE SCALE GENOMIC DNA]</scope>
    <source>
        <strain evidence="5 6">NBRC 109752</strain>
    </source>
</reference>
<feature type="signal peptide" evidence="3">
    <location>
        <begin position="1"/>
        <end position="18"/>
    </location>
</feature>
<dbReference type="SUPFAM" id="SSF110296">
    <property type="entry name" value="Oligoxyloglucan reducing end-specific cellobiohydrolase"/>
    <property type="match status" value="1"/>
</dbReference>
<protein>
    <submittedName>
        <fullName evidence="5">Oxidoreductase</fullName>
    </submittedName>
</protein>
<accession>A0A512RR99</accession>
<name>A0A512RR99_9BACT</name>
<keyword evidence="1" id="KW-0602">Photosynthesis</keyword>
<dbReference type="PANTHER" id="PTHR47199:SF2">
    <property type="entry name" value="PHOTOSYSTEM II STABILITY_ASSEMBLY FACTOR HCF136, CHLOROPLASTIC"/>
    <property type="match status" value="1"/>
</dbReference>
<keyword evidence="2" id="KW-0604">Photosystem II</keyword>
<dbReference type="GO" id="GO:0015979">
    <property type="term" value="P:photosynthesis"/>
    <property type="evidence" value="ECO:0007669"/>
    <property type="project" value="UniProtKB-KW"/>
</dbReference>
<dbReference type="CDD" id="cd15482">
    <property type="entry name" value="Sialidase_non-viral"/>
    <property type="match status" value="1"/>
</dbReference>
<dbReference type="PANTHER" id="PTHR47199">
    <property type="entry name" value="PHOTOSYSTEM II STABILITY/ASSEMBLY FACTOR HCF136, CHLOROPLASTIC"/>
    <property type="match status" value="1"/>
</dbReference>
<feature type="chain" id="PRO_5022007894" evidence="3">
    <location>
        <begin position="19"/>
        <end position="335"/>
    </location>
</feature>
<evidence type="ECO:0000256" key="1">
    <source>
        <dbReference type="ARBA" id="ARBA00022531"/>
    </source>
</evidence>
<gene>
    <name evidence="5" type="ORF">CCY01nite_44720</name>
</gene>
<dbReference type="InterPro" id="IPR028203">
    <property type="entry name" value="PSII_CF48-like_dom"/>
</dbReference>
<dbReference type="InterPro" id="IPR015943">
    <property type="entry name" value="WD40/YVTN_repeat-like_dom_sf"/>
</dbReference>
<evidence type="ECO:0000256" key="2">
    <source>
        <dbReference type="ARBA" id="ARBA00023276"/>
    </source>
</evidence>
<dbReference type="RefSeq" id="WP_146866513.1">
    <property type="nucleotide sequence ID" value="NZ_BKAU01000005.1"/>
</dbReference>
<dbReference type="Gene3D" id="2.130.10.10">
    <property type="entry name" value="YVTN repeat-like/Quinoprotein amine dehydrogenase"/>
    <property type="match status" value="2"/>
</dbReference>
<organism evidence="5 6">
    <name type="scientific">Chitinophaga cymbidii</name>
    <dbReference type="NCBI Taxonomy" id="1096750"/>
    <lineage>
        <taxon>Bacteria</taxon>
        <taxon>Pseudomonadati</taxon>
        <taxon>Bacteroidota</taxon>
        <taxon>Chitinophagia</taxon>
        <taxon>Chitinophagales</taxon>
        <taxon>Chitinophagaceae</taxon>
        <taxon>Chitinophaga</taxon>
    </lineage>
</organism>
<evidence type="ECO:0000313" key="5">
    <source>
        <dbReference type="EMBL" id="GEP98212.1"/>
    </source>
</evidence>
<dbReference type="Proteomes" id="UP000321436">
    <property type="component" value="Unassembled WGS sequence"/>
</dbReference>